<reference evidence="4" key="1">
    <citation type="journal article" date="2023" name="Mol. Phylogenet. Evol.">
        <title>Genome-scale phylogeny and comparative genomics of the fungal order Sordariales.</title>
        <authorList>
            <person name="Hensen N."/>
            <person name="Bonometti L."/>
            <person name="Westerberg I."/>
            <person name="Brannstrom I.O."/>
            <person name="Guillou S."/>
            <person name="Cros-Aarteil S."/>
            <person name="Calhoun S."/>
            <person name="Haridas S."/>
            <person name="Kuo A."/>
            <person name="Mondo S."/>
            <person name="Pangilinan J."/>
            <person name="Riley R."/>
            <person name="LaButti K."/>
            <person name="Andreopoulos B."/>
            <person name="Lipzen A."/>
            <person name="Chen C."/>
            <person name="Yan M."/>
            <person name="Daum C."/>
            <person name="Ng V."/>
            <person name="Clum A."/>
            <person name="Steindorff A."/>
            <person name="Ohm R.A."/>
            <person name="Martin F."/>
            <person name="Silar P."/>
            <person name="Natvig D.O."/>
            <person name="Lalanne C."/>
            <person name="Gautier V."/>
            <person name="Ament-Velasquez S.L."/>
            <person name="Kruys A."/>
            <person name="Hutchinson M.I."/>
            <person name="Powell A.J."/>
            <person name="Barry K."/>
            <person name="Miller A.N."/>
            <person name="Grigoriev I.V."/>
            <person name="Debuchy R."/>
            <person name="Gladieux P."/>
            <person name="Hiltunen Thoren M."/>
            <person name="Johannesson H."/>
        </authorList>
    </citation>
    <scope>NUCLEOTIDE SEQUENCE</scope>
    <source>
        <strain evidence="4">PSN293</strain>
    </source>
</reference>
<keyword evidence="2" id="KW-0472">Membrane</keyword>
<sequence length="326" mass="34725">MESRQHQGSSSQSLPNNNSRVRFAEEDPGLEAVQSQQPILKSREDIPPGAVVAQSSSAPEVYWADDRENEANLSQYTFLREPTPPPPDYDERHRKEYGYAAAVSGGRASRMEDGRAYPADGHGDDWSSTSSTRVVCGIRKRAFWIIIAVVVLFFIALALGVGLGVGLTKGNAPPTPTSTSSSSSATSPSPDSNGDSSPSTSTPTRPASPSGTSTPNTLLACPAANNTLYTTTTKDDVKKTFLRVCGVDYSGAGGAKDLRHVSTSTMAECMDACAELSGCTGAGWGHIAGDTGSKHRCWLKTDLQTPHKAIMDWDFAILQLQTELQP</sequence>
<keyword evidence="5" id="KW-1185">Reference proteome</keyword>
<comment type="caution">
    <text evidence="4">The sequence shown here is derived from an EMBL/GenBank/DDBJ whole genome shotgun (WGS) entry which is preliminary data.</text>
</comment>
<feature type="compositionally biased region" description="Low complexity" evidence="1">
    <location>
        <begin position="177"/>
        <end position="215"/>
    </location>
</feature>
<keyword evidence="2" id="KW-1133">Transmembrane helix</keyword>
<feature type="region of interest" description="Disordered" evidence="1">
    <location>
        <begin position="111"/>
        <end position="131"/>
    </location>
</feature>
<name>A0AAN6YHR4_9PEZI</name>
<keyword evidence="2" id="KW-0812">Transmembrane</keyword>
<feature type="transmembrane region" description="Helical" evidence="2">
    <location>
        <begin position="142"/>
        <end position="167"/>
    </location>
</feature>
<dbReference type="InterPro" id="IPR003609">
    <property type="entry name" value="Pan_app"/>
</dbReference>
<protein>
    <recommendedName>
        <fullName evidence="3">Apple domain-containing protein</fullName>
    </recommendedName>
</protein>
<proteinExistence type="predicted"/>
<evidence type="ECO:0000313" key="5">
    <source>
        <dbReference type="Proteomes" id="UP001301769"/>
    </source>
</evidence>
<reference evidence="4" key="2">
    <citation type="submission" date="2023-05" db="EMBL/GenBank/DDBJ databases">
        <authorList>
            <consortium name="Lawrence Berkeley National Laboratory"/>
            <person name="Steindorff A."/>
            <person name="Hensen N."/>
            <person name="Bonometti L."/>
            <person name="Westerberg I."/>
            <person name="Brannstrom I.O."/>
            <person name="Guillou S."/>
            <person name="Cros-Aarteil S."/>
            <person name="Calhoun S."/>
            <person name="Haridas S."/>
            <person name="Kuo A."/>
            <person name="Mondo S."/>
            <person name="Pangilinan J."/>
            <person name="Riley R."/>
            <person name="Labutti K."/>
            <person name="Andreopoulos B."/>
            <person name="Lipzen A."/>
            <person name="Chen C."/>
            <person name="Yanf M."/>
            <person name="Daum C."/>
            <person name="Ng V."/>
            <person name="Clum A."/>
            <person name="Ohm R."/>
            <person name="Martin F."/>
            <person name="Silar P."/>
            <person name="Natvig D."/>
            <person name="Lalanne C."/>
            <person name="Gautier V."/>
            <person name="Ament-Velasquez S.L."/>
            <person name="Kruys A."/>
            <person name="Hutchinson M.I."/>
            <person name="Powell A.J."/>
            <person name="Barry K."/>
            <person name="Miller A.N."/>
            <person name="Grigoriev I.V."/>
            <person name="Debuchy R."/>
            <person name="Gladieux P."/>
            <person name="Thoren M.H."/>
            <person name="Johannesson H."/>
        </authorList>
    </citation>
    <scope>NUCLEOTIDE SEQUENCE</scope>
    <source>
        <strain evidence="4">PSN293</strain>
    </source>
</reference>
<dbReference type="AlphaFoldDB" id="A0AAN6YHR4"/>
<feature type="domain" description="Apple" evidence="3">
    <location>
        <begin position="256"/>
        <end position="300"/>
    </location>
</feature>
<evidence type="ECO:0000256" key="2">
    <source>
        <dbReference type="SAM" id="Phobius"/>
    </source>
</evidence>
<dbReference type="EMBL" id="MU858050">
    <property type="protein sequence ID" value="KAK4218906.1"/>
    <property type="molecule type" value="Genomic_DNA"/>
</dbReference>
<accession>A0AAN6YHR4</accession>
<evidence type="ECO:0000259" key="3">
    <source>
        <dbReference type="Pfam" id="PF14295"/>
    </source>
</evidence>
<dbReference type="Pfam" id="PF14295">
    <property type="entry name" value="PAN_4"/>
    <property type="match status" value="1"/>
</dbReference>
<feature type="compositionally biased region" description="Basic and acidic residues" evidence="1">
    <location>
        <begin position="111"/>
        <end position="125"/>
    </location>
</feature>
<dbReference type="Proteomes" id="UP001301769">
    <property type="component" value="Unassembled WGS sequence"/>
</dbReference>
<evidence type="ECO:0000256" key="1">
    <source>
        <dbReference type="SAM" id="MobiDB-lite"/>
    </source>
</evidence>
<gene>
    <name evidence="4" type="ORF">QBC37DRAFT_164662</name>
</gene>
<feature type="compositionally biased region" description="Polar residues" evidence="1">
    <location>
        <begin position="1"/>
        <end position="20"/>
    </location>
</feature>
<organism evidence="4 5">
    <name type="scientific">Rhypophila decipiens</name>
    <dbReference type="NCBI Taxonomy" id="261697"/>
    <lineage>
        <taxon>Eukaryota</taxon>
        <taxon>Fungi</taxon>
        <taxon>Dikarya</taxon>
        <taxon>Ascomycota</taxon>
        <taxon>Pezizomycotina</taxon>
        <taxon>Sordariomycetes</taxon>
        <taxon>Sordariomycetidae</taxon>
        <taxon>Sordariales</taxon>
        <taxon>Naviculisporaceae</taxon>
        <taxon>Rhypophila</taxon>
    </lineage>
</organism>
<feature type="region of interest" description="Disordered" evidence="1">
    <location>
        <begin position="172"/>
        <end position="219"/>
    </location>
</feature>
<feature type="region of interest" description="Disordered" evidence="1">
    <location>
        <begin position="1"/>
        <end position="62"/>
    </location>
</feature>
<dbReference type="Gene3D" id="3.50.4.10">
    <property type="entry name" value="Hepatocyte Growth Factor"/>
    <property type="match status" value="1"/>
</dbReference>
<evidence type="ECO:0000313" key="4">
    <source>
        <dbReference type="EMBL" id="KAK4218906.1"/>
    </source>
</evidence>